<evidence type="ECO:0000256" key="14">
    <source>
        <dbReference type="PROSITE-ProRule" id="PRU10141"/>
    </source>
</evidence>
<feature type="region of interest" description="Disordered" evidence="15">
    <location>
        <begin position="605"/>
        <end position="645"/>
    </location>
</feature>
<keyword evidence="10 16" id="KW-1133">Transmembrane helix</keyword>
<keyword evidence="11 16" id="KW-0472">Membrane</keyword>
<evidence type="ECO:0000256" key="11">
    <source>
        <dbReference type="ARBA" id="ARBA00023136"/>
    </source>
</evidence>
<evidence type="ECO:0000256" key="13">
    <source>
        <dbReference type="ARBA" id="ARBA00023180"/>
    </source>
</evidence>
<feature type="domain" description="Gnk2-homologous" evidence="19">
    <location>
        <begin position="124"/>
        <end position="231"/>
    </location>
</feature>
<dbReference type="Gene3D" id="3.30.200.20">
    <property type="entry name" value="Phosphorylase Kinase, domain 1"/>
    <property type="match status" value="1"/>
</dbReference>
<keyword evidence="13" id="KW-0325">Glycoprotein</keyword>
<dbReference type="PROSITE" id="PS00108">
    <property type="entry name" value="PROTEIN_KINASE_ST"/>
    <property type="match status" value="1"/>
</dbReference>
<dbReference type="Proteomes" id="UP001318860">
    <property type="component" value="Unassembled WGS sequence"/>
</dbReference>
<gene>
    <name evidence="20" type="ORF">DH2020_042210</name>
</gene>
<keyword evidence="3" id="KW-0808">Transferase</keyword>
<dbReference type="InterPro" id="IPR001245">
    <property type="entry name" value="Ser-Thr/Tyr_kinase_cat_dom"/>
</dbReference>
<dbReference type="InterPro" id="IPR038408">
    <property type="entry name" value="GNK2_sf"/>
</dbReference>
<keyword evidence="8" id="KW-0418">Kinase</keyword>
<comment type="subcellular location">
    <subcellularLocation>
        <location evidence="1">Membrane</location>
        <topology evidence="1">Single-pass membrane protein</topology>
    </subcellularLocation>
</comment>
<evidence type="ECO:0000256" key="4">
    <source>
        <dbReference type="ARBA" id="ARBA00022692"/>
    </source>
</evidence>
<evidence type="ECO:0000256" key="15">
    <source>
        <dbReference type="SAM" id="MobiDB-lite"/>
    </source>
</evidence>
<dbReference type="PROSITE" id="PS50011">
    <property type="entry name" value="PROTEIN_KINASE_DOM"/>
    <property type="match status" value="1"/>
</dbReference>
<dbReference type="PANTHER" id="PTHR27002:SF1104">
    <property type="entry name" value="CYSTEINE-RICH RECEPTOR-LIKE PROTEIN KINASE 27-RELATED"/>
    <property type="match status" value="1"/>
</dbReference>
<evidence type="ECO:0000313" key="21">
    <source>
        <dbReference type="Proteomes" id="UP001318860"/>
    </source>
</evidence>
<dbReference type="SUPFAM" id="SSF56112">
    <property type="entry name" value="Protein kinase-like (PK-like)"/>
    <property type="match status" value="1"/>
</dbReference>
<keyword evidence="4 16" id="KW-0812">Transmembrane</keyword>
<dbReference type="SMART" id="SM00220">
    <property type="entry name" value="S_TKc"/>
    <property type="match status" value="1"/>
</dbReference>
<dbReference type="CDD" id="cd23509">
    <property type="entry name" value="Gnk2-like"/>
    <property type="match status" value="2"/>
</dbReference>
<evidence type="ECO:0000256" key="10">
    <source>
        <dbReference type="ARBA" id="ARBA00022989"/>
    </source>
</evidence>
<evidence type="ECO:0000256" key="9">
    <source>
        <dbReference type="ARBA" id="ARBA00022840"/>
    </source>
</evidence>
<dbReference type="PROSITE" id="PS00107">
    <property type="entry name" value="PROTEIN_KINASE_ATP"/>
    <property type="match status" value="1"/>
</dbReference>
<accession>A0ABR0UPD5</accession>
<feature type="domain" description="Gnk2-homologous" evidence="19">
    <location>
        <begin position="16"/>
        <end position="118"/>
    </location>
</feature>
<evidence type="ECO:0000313" key="20">
    <source>
        <dbReference type="EMBL" id="KAK6124047.1"/>
    </source>
</evidence>
<reference evidence="20 21" key="1">
    <citation type="journal article" date="2021" name="Comput. Struct. Biotechnol. J.">
        <title>De novo genome assembly of the potent medicinal plant Rehmannia glutinosa using nanopore technology.</title>
        <authorList>
            <person name="Ma L."/>
            <person name="Dong C."/>
            <person name="Song C."/>
            <person name="Wang X."/>
            <person name="Zheng X."/>
            <person name="Niu Y."/>
            <person name="Chen S."/>
            <person name="Feng W."/>
        </authorList>
    </citation>
    <scope>NUCLEOTIDE SEQUENCE [LARGE SCALE GENOMIC DNA]</scope>
    <source>
        <strain evidence="20">DH-2019</strain>
    </source>
</reference>
<dbReference type="InterPro" id="IPR008271">
    <property type="entry name" value="Ser/Thr_kinase_AS"/>
</dbReference>
<dbReference type="InterPro" id="IPR000719">
    <property type="entry name" value="Prot_kinase_dom"/>
</dbReference>
<name>A0ABR0UPD5_REHGL</name>
<dbReference type="CDD" id="cd14066">
    <property type="entry name" value="STKc_IRAK"/>
    <property type="match status" value="1"/>
</dbReference>
<keyword evidence="21" id="KW-1185">Reference proteome</keyword>
<evidence type="ECO:0000256" key="2">
    <source>
        <dbReference type="ARBA" id="ARBA00022527"/>
    </source>
</evidence>
<organism evidence="20 21">
    <name type="scientific">Rehmannia glutinosa</name>
    <name type="common">Chinese foxglove</name>
    <dbReference type="NCBI Taxonomy" id="99300"/>
    <lineage>
        <taxon>Eukaryota</taxon>
        <taxon>Viridiplantae</taxon>
        <taxon>Streptophyta</taxon>
        <taxon>Embryophyta</taxon>
        <taxon>Tracheophyta</taxon>
        <taxon>Spermatophyta</taxon>
        <taxon>Magnoliopsida</taxon>
        <taxon>eudicotyledons</taxon>
        <taxon>Gunneridae</taxon>
        <taxon>Pentapetalae</taxon>
        <taxon>asterids</taxon>
        <taxon>lamiids</taxon>
        <taxon>Lamiales</taxon>
        <taxon>Orobanchaceae</taxon>
        <taxon>Rehmannieae</taxon>
        <taxon>Rehmannia</taxon>
    </lineage>
</organism>
<keyword evidence="12" id="KW-0675">Receptor</keyword>
<evidence type="ECO:0000259" key="19">
    <source>
        <dbReference type="PROSITE" id="PS51473"/>
    </source>
</evidence>
<feature type="compositionally biased region" description="Polar residues" evidence="15">
    <location>
        <begin position="617"/>
        <end position="638"/>
    </location>
</feature>
<sequence length="645" mass="72004">MLSAIILLILQANLLPFIQSTCLNNGNYTNNSPYRDNLNTVLSSLPVNIDRNGFYYASVGQYPDRANAVALCRGDVQLHTCRGCIQNITAGLLTSCPNQKQAIEWYELCMLRYSTETILGTLATSPRYWWWNPTNATSYEQFKADLRTLLDNLRGRAAFGDPLRKVAAGNVTAPDFQSIYALVQCTPDLSPDDCSRCLIEAAQDIPTCCDGKRGGFKNLRLRLSHPPKPPLLSPPGEGDGNNTTRIVIIIVVSIVACVILALFVGILLRKRIKRKPPETPETADDIRTTESLKYALSTIKDATNDFSNDNKLGQGGFGAVYKGKFQNGEEIAIKRLSKDLGQGDLEFKNEVLLLAKLQHRNLVRLLGFCLEGMEKLLIYEFVQNASLDLLKFDPTKHTYLDWERRYKIIGGIARGILYLHEDSQLTIIHRDLKPSNVLLDGSMNPKIADFGMARLFGQDETQEYASKIAGPSNGYMAPEYAMHGQFSIKSDVFSFGVLVLEIISGQRNNGLRRGENVEDLLSFAWKNWRDRTTANMVDPFLRSSSGFMSDMVRCIHIGLLCVQENAADRPKMASVILMLNSFSLTLAVPIEPAFYLPSDYGSDTSHLQEHNSREPEYNNSSKSNILAQSDHSSRNDASITDLYPR</sequence>
<evidence type="ECO:0000256" key="8">
    <source>
        <dbReference type="ARBA" id="ARBA00022777"/>
    </source>
</evidence>
<evidence type="ECO:0000256" key="3">
    <source>
        <dbReference type="ARBA" id="ARBA00022679"/>
    </source>
</evidence>
<keyword evidence="9 14" id="KW-0067">ATP-binding</keyword>
<keyword evidence="2" id="KW-0723">Serine/threonine-protein kinase</keyword>
<feature type="transmembrane region" description="Helical" evidence="16">
    <location>
        <begin position="246"/>
        <end position="268"/>
    </location>
</feature>
<keyword evidence="5 17" id="KW-0732">Signal</keyword>
<dbReference type="Pfam" id="PF01657">
    <property type="entry name" value="Stress-antifung"/>
    <property type="match status" value="2"/>
</dbReference>
<evidence type="ECO:0000256" key="16">
    <source>
        <dbReference type="SAM" id="Phobius"/>
    </source>
</evidence>
<dbReference type="InterPro" id="IPR002902">
    <property type="entry name" value="GNK2"/>
</dbReference>
<feature type="chain" id="PRO_5046694217" description="Cysteine-rich receptor-like protein kinase" evidence="17">
    <location>
        <begin position="21"/>
        <end position="645"/>
    </location>
</feature>
<evidence type="ECO:0000256" key="12">
    <source>
        <dbReference type="ARBA" id="ARBA00023170"/>
    </source>
</evidence>
<keyword evidence="7 14" id="KW-0547">Nucleotide-binding</keyword>
<evidence type="ECO:0000256" key="6">
    <source>
        <dbReference type="ARBA" id="ARBA00022737"/>
    </source>
</evidence>
<evidence type="ECO:0008006" key="22">
    <source>
        <dbReference type="Google" id="ProtNLM"/>
    </source>
</evidence>
<feature type="binding site" evidence="14">
    <location>
        <position position="334"/>
    </location>
    <ligand>
        <name>ATP</name>
        <dbReference type="ChEBI" id="CHEBI:30616"/>
    </ligand>
</feature>
<dbReference type="Gene3D" id="1.10.510.10">
    <property type="entry name" value="Transferase(Phosphotransferase) domain 1"/>
    <property type="match status" value="1"/>
</dbReference>
<dbReference type="PROSITE" id="PS51473">
    <property type="entry name" value="GNK2"/>
    <property type="match status" value="2"/>
</dbReference>
<evidence type="ECO:0000259" key="18">
    <source>
        <dbReference type="PROSITE" id="PS50011"/>
    </source>
</evidence>
<dbReference type="InterPro" id="IPR017441">
    <property type="entry name" value="Protein_kinase_ATP_BS"/>
</dbReference>
<dbReference type="InterPro" id="IPR011009">
    <property type="entry name" value="Kinase-like_dom_sf"/>
</dbReference>
<proteinExistence type="predicted"/>
<dbReference type="PANTHER" id="PTHR27002">
    <property type="entry name" value="RECEPTOR-LIKE SERINE/THREONINE-PROTEIN KINASE SD1-8"/>
    <property type="match status" value="1"/>
</dbReference>
<comment type="caution">
    <text evidence="20">The sequence shown here is derived from an EMBL/GenBank/DDBJ whole genome shotgun (WGS) entry which is preliminary data.</text>
</comment>
<feature type="compositionally biased region" description="Basic and acidic residues" evidence="15">
    <location>
        <begin position="606"/>
        <end position="616"/>
    </location>
</feature>
<feature type="domain" description="Protein kinase" evidence="18">
    <location>
        <begin position="306"/>
        <end position="583"/>
    </location>
</feature>
<keyword evidence="6" id="KW-0677">Repeat</keyword>
<feature type="signal peptide" evidence="17">
    <location>
        <begin position="1"/>
        <end position="20"/>
    </location>
</feature>
<dbReference type="Pfam" id="PF07714">
    <property type="entry name" value="PK_Tyr_Ser-Thr"/>
    <property type="match status" value="1"/>
</dbReference>
<evidence type="ECO:0000256" key="17">
    <source>
        <dbReference type="SAM" id="SignalP"/>
    </source>
</evidence>
<evidence type="ECO:0000256" key="7">
    <source>
        <dbReference type="ARBA" id="ARBA00022741"/>
    </source>
</evidence>
<protein>
    <recommendedName>
        <fullName evidence="22">Cysteine-rich receptor-like protein kinase</fullName>
    </recommendedName>
</protein>
<dbReference type="Gene3D" id="3.30.430.20">
    <property type="entry name" value="Gnk2 domain, C-X8-C-X2-C motif"/>
    <property type="match status" value="2"/>
</dbReference>
<dbReference type="EMBL" id="JABTTQ020002420">
    <property type="protein sequence ID" value="KAK6124047.1"/>
    <property type="molecule type" value="Genomic_DNA"/>
</dbReference>
<evidence type="ECO:0000256" key="5">
    <source>
        <dbReference type="ARBA" id="ARBA00022729"/>
    </source>
</evidence>
<evidence type="ECO:0000256" key="1">
    <source>
        <dbReference type="ARBA" id="ARBA00004167"/>
    </source>
</evidence>